<dbReference type="SUPFAM" id="SSF53474">
    <property type="entry name" value="alpha/beta-Hydrolases"/>
    <property type="match status" value="1"/>
</dbReference>
<keyword evidence="1" id="KW-0378">Hydrolase</keyword>
<dbReference type="Gene3D" id="3.40.50.1820">
    <property type="entry name" value="alpha/beta hydrolase"/>
    <property type="match status" value="2"/>
</dbReference>
<evidence type="ECO:0000313" key="1">
    <source>
        <dbReference type="EMBL" id="BAU86259.1"/>
    </source>
</evidence>
<organism evidence="1 2">
    <name type="scientific">Streptomyces laurentii</name>
    <dbReference type="NCBI Taxonomy" id="39478"/>
    <lineage>
        <taxon>Bacteria</taxon>
        <taxon>Bacillati</taxon>
        <taxon>Actinomycetota</taxon>
        <taxon>Actinomycetes</taxon>
        <taxon>Kitasatosporales</taxon>
        <taxon>Streptomycetaceae</taxon>
        <taxon>Streptomyces</taxon>
    </lineage>
</organism>
<dbReference type="InterPro" id="IPR029058">
    <property type="entry name" value="AB_hydrolase_fold"/>
</dbReference>
<name>A0A160P3R6_STRLU</name>
<evidence type="ECO:0000313" key="2">
    <source>
        <dbReference type="Proteomes" id="UP000217676"/>
    </source>
</evidence>
<gene>
    <name evidence="1" type="ORF">SLA_5378</name>
</gene>
<keyword evidence="2" id="KW-1185">Reference proteome</keyword>
<protein>
    <submittedName>
        <fullName evidence="1">Alpha/beta hydrolase fold-containing protein</fullName>
    </submittedName>
</protein>
<dbReference type="GO" id="GO:0016787">
    <property type="term" value="F:hydrolase activity"/>
    <property type="evidence" value="ECO:0007669"/>
    <property type="project" value="UniProtKB-KW"/>
</dbReference>
<reference evidence="1 2" key="1">
    <citation type="journal article" date="2016" name="Genome Announc.">
        <title>Complete Genome Sequence of Thiostrepton-Producing Streptomyces laurentii ATCC 31255.</title>
        <authorList>
            <person name="Doi K."/>
            <person name="Fujino Y."/>
            <person name="Nagayoshi Y."/>
            <person name="Ohshima T."/>
            <person name="Ogata S."/>
        </authorList>
    </citation>
    <scope>NUCLEOTIDE SEQUENCE [LARGE SCALE GENOMIC DNA]</scope>
    <source>
        <strain evidence="1 2">ATCC 31255</strain>
    </source>
</reference>
<accession>A0A160P3R6</accession>
<proteinExistence type="predicted"/>
<dbReference type="AlphaFoldDB" id="A0A160P3R6"/>
<dbReference type="Proteomes" id="UP000217676">
    <property type="component" value="Chromosome"/>
</dbReference>
<sequence length="197" mass="19887">MDLVNTTPAPAKGLVRAQDGTRIAYERYGDGPPLILVGEAARTGSGGERALAALLARRFSVVAYDRRAGREAREIDDLTALVEAVCGESGTAAVHGTASGGALALAAAAAGVPVGPLSVYEPPCGTVDAAGLGRVHARVLVVDGGASPAGTRRAARTVAAAVPRGRHRTLTGQTHEVAPHVLAPVLADFYAEEPAGV</sequence>
<dbReference type="KEGG" id="slau:SLA_5378"/>
<dbReference type="EMBL" id="AP017424">
    <property type="protein sequence ID" value="BAU86259.1"/>
    <property type="molecule type" value="Genomic_DNA"/>
</dbReference>